<dbReference type="InterPro" id="IPR002347">
    <property type="entry name" value="SDR_fam"/>
</dbReference>
<dbReference type="PANTHER" id="PTHR44196">
    <property type="entry name" value="DEHYDROGENASE/REDUCTASE SDR FAMILY MEMBER 7B"/>
    <property type="match status" value="1"/>
</dbReference>
<evidence type="ECO:0000313" key="4">
    <source>
        <dbReference type="EMBL" id="MEJ5217805.1"/>
    </source>
</evidence>
<dbReference type="PRINTS" id="PR00081">
    <property type="entry name" value="GDHRDH"/>
</dbReference>
<dbReference type="EMBL" id="JBBGAZ010000002">
    <property type="protein sequence ID" value="MEJ5217805.1"/>
    <property type="molecule type" value="Genomic_DNA"/>
</dbReference>
<dbReference type="Proteomes" id="UP001368270">
    <property type="component" value="Unassembled WGS sequence"/>
</dbReference>
<evidence type="ECO:0000259" key="3">
    <source>
        <dbReference type="SMART" id="SM00822"/>
    </source>
</evidence>
<feature type="domain" description="Ketoreductase" evidence="3">
    <location>
        <begin position="6"/>
        <end position="180"/>
    </location>
</feature>
<comment type="caution">
    <text evidence="4">The sequence shown here is derived from an EMBL/GenBank/DDBJ whole genome shotgun (WGS) entry which is preliminary data.</text>
</comment>
<name>A0ABU8QEI2_9RHOB</name>
<dbReference type="SUPFAM" id="SSF51735">
    <property type="entry name" value="NAD(P)-binding Rossmann-fold domains"/>
    <property type="match status" value="1"/>
</dbReference>
<accession>A0ABU8QEI2</accession>
<dbReference type="SMART" id="SM00822">
    <property type="entry name" value="PKS_KR"/>
    <property type="match status" value="1"/>
</dbReference>
<proteinExistence type="inferred from homology"/>
<evidence type="ECO:0000313" key="5">
    <source>
        <dbReference type="Proteomes" id="UP001368270"/>
    </source>
</evidence>
<dbReference type="RefSeq" id="WP_339402784.1">
    <property type="nucleotide sequence ID" value="NZ_JBBGAZ010000002.1"/>
</dbReference>
<evidence type="ECO:0000256" key="1">
    <source>
        <dbReference type="ARBA" id="ARBA00006484"/>
    </source>
</evidence>
<dbReference type="Pfam" id="PF00106">
    <property type="entry name" value="adh_short"/>
    <property type="match status" value="1"/>
</dbReference>
<dbReference type="Gene3D" id="3.40.50.720">
    <property type="entry name" value="NAD(P)-binding Rossmann-like Domain"/>
    <property type="match status" value="1"/>
</dbReference>
<dbReference type="InterPro" id="IPR036291">
    <property type="entry name" value="NAD(P)-bd_dom_sf"/>
</dbReference>
<gene>
    <name evidence="4" type="ORF">WG622_06105</name>
</gene>
<reference evidence="4 5" key="1">
    <citation type="submission" date="2024-03" db="EMBL/GenBank/DDBJ databases">
        <title>Cognatishimia coralii sp. nov., a marine bacterium isolated from coral surrounding seawater.</title>
        <authorList>
            <person name="Liu X."/>
            <person name="Liu S."/>
            <person name="Sun H."/>
            <person name="Zhang Y."/>
        </authorList>
    </citation>
    <scope>NUCLEOTIDE SEQUENCE [LARGE SCALE GENOMIC DNA]</scope>
    <source>
        <strain evidence="4 5">D5M38</strain>
    </source>
</reference>
<keyword evidence="2" id="KW-0560">Oxidoreductase</keyword>
<organism evidence="4 5">
    <name type="scientific">Cognatishimia coralii</name>
    <dbReference type="NCBI Taxonomy" id="3083254"/>
    <lineage>
        <taxon>Bacteria</taxon>
        <taxon>Pseudomonadati</taxon>
        <taxon>Pseudomonadota</taxon>
        <taxon>Alphaproteobacteria</taxon>
        <taxon>Rhodobacterales</taxon>
        <taxon>Paracoccaceae</taxon>
        <taxon>Cognatishimia</taxon>
    </lineage>
</organism>
<dbReference type="PANTHER" id="PTHR44196:SF1">
    <property type="entry name" value="DEHYDROGENASE_REDUCTASE SDR FAMILY MEMBER 7B"/>
    <property type="match status" value="1"/>
</dbReference>
<comment type="similarity">
    <text evidence="1">Belongs to the short-chain dehydrogenases/reductases (SDR) family.</text>
</comment>
<keyword evidence="5" id="KW-1185">Reference proteome</keyword>
<evidence type="ECO:0000256" key="2">
    <source>
        <dbReference type="ARBA" id="ARBA00023002"/>
    </source>
</evidence>
<dbReference type="InterPro" id="IPR057326">
    <property type="entry name" value="KR_dom"/>
</dbReference>
<sequence length="238" mass="26425">MTKLAKTYWIIGASEGLGRSLAKKLSAEGCALVLSARSESRLRDIDVEDAQILPMDLTDQASVDAALSKLPDIDGVIYCAGAYDPMTAQNWDRDKGLFMMDVNVLGAMRVLPDIVSRFVTKDAGHIVLIGSLAAYHGLPGAVGYSTSKAALMHLAENLYLDLKSTNVRVQVTNPGFIETRLTQKNSFQMTQLMTPNVAADNVIRNMKRRKFRTAFPYPFAGVFRLLRLFPDSWVRRFF</sequence>
<protein>
    <submittedName>
        <fullName evidence="4">SDR family NAD(P)-dependent oxidoreductase</fullName>
    </submittedName>
</protein>